<protein>
    <submittedName>
        <fullName evidence="2">Uncharacterized protein</fullName>
    </submittedName>
</protein>
<organism evidence="2 3">
    <name type="scientific">Laccaria amethystina LaAM-08-1</name>
    <dbReference type="NCBI Taxonomy" id="1095629"/>
    <lineage>
        <taxon>Eukaryota</taxon>
        <taxon>Fungi</taxon>
        <taxon>Dikarya</taxon>
        <taxon>Basidiomycota</taxon>
        <taxon>Agaricomycotina</taxon>
        <taxon>Agaricomycetes</taxon>
        <taxon>Agaricomycetidae</taxon>
        <taxon>Agaricales</taxon>
        <taxon>Agaricineae</taxon>
        <taxon>Hydnangiaceae</taxon>
        <taxon>Laccaria</taxon>
    </lineage>
</organism>
<evidence type="ECO:0000313" key="2">
    <source>
        <dbReference type="EMBL" id="KIK10293.1"/>
    </source>
</evidence>
<reference evidence="3" key="2">
    <citation type="submission" date="2015-01" db="EMBL/GenBank/DDBJ databases">
        <title>Evolutionary Origins and Diversification of the Mycorrhizal Mutualists.</title>
        <authorList>
            <consortium name="DOE Joint Genome Institute"/>
            <consortium name="Mycorrhizal Genomics Consortium"/>
            <person name="Kohler A."/>
            <person name="Kuo A."/>
            <person name="Nagy L.G."/>
            <person name="Floudas D."/>
            <person name="Copeland A."/>
            <person name="Barry K.W."/>
            <person name="Cichocki N."/>
            <person name="Veneault-Fourrey C."/>
            <person name="LaButti K."/>
            <person name="Lindquist E.A."/>
            <person name="Lipzen A."/>
            <person name="Lundell T."/>
            <person name="Morin E."/>
            <person name="Murat C."/>
            <person name="Riley R."/>
            <person name="Ohm R."/>
            <person name="Sun H."/>
            <person name="Tunlid A."/>
            <person name="Henrissat B."/>
            <person name="Grigoriev I.V."/>
            <person name="Hibbett D.S."/>
            <person name="Martin F."/>
        </authorList>
    </citation>
    <scope>NUCLEOTIDE SEQUENCE [LARGE SCALE GENOMIC DNA]</scope>
    <source>
        <strain evidence="3">LaAM-08-1</strain>
    </source>
</reference>
<name>A0A0C9YQF5_9AGAR</name>
<feature type="compositionally biased region" description="Basic and acidic residues" evidence="1">
    <location>
        <begin position="40"/>
        <end position="59"/>
    </location>
</feature>
<dbReference type="HOGENOM" id="CLU_2961115_0_0_1"/>
<proteinExistence type="predicted"/>
<sequence>MEERLREGTNPCTLIYSSGYVILESSITISDAEFNTPPQIEDRGERGEESKYENKMKWK</sequence>
<evidence type="ECO:0000256" key="1">
    <source>
        <dbReference type="SAM" id="MobiDB-lite"/>
    </source>
</evidence>
<dbReference type="EMBL" id="KN838536">
    <property type="protein sequence ID" value="KIK10293.1"/>
    <property type="molecule type" value="Genomic_DNA"/>
</dbReference>
<gene>
    <name evidence="2" type="ORF">K443DRAFT_145339</name>
</gene>
<evidence type="ECO:0000313" key="3">
    <source>
        <dbReference type="Proteomes" id="UP000054477"/>
    </source>
</evidence>
<accession>A0A0C9YQF5</accession>
<reference evidence="2 3" key="1">
    <citation type="submission" date="2014-04" db="EMBL/GenBank/DDBJ databases">
        <authorList>
            <consortium name="DOE Joint Genome Institute"/>
            <person name="Kuo A."/>
            <person name="Kohler A."/>
            <person name="Nagy L.G."/>
            <person name="Floudas D."/>
            <person name="Copeland A."/>
            <person name="Barry K.W."/>
            <person name="Cichocki N."/>
            <person name="Veneault-Fourrey C."/>
            <person name="LaButti K."/>
            <person name="Lindquist E.A."/>
            <person name="Lipzen A."/>
            <person name="Lundell T."/>
            <person name="Morin E."/>
            <person name="Murat C."/>
            <person name="Sun H."/>
            <person name="Tunlid A."/>
            <person name="Henrissat B."/>
            <person name="Grigoriev I.V."/>
            <person name="Hibbett D.S."/>
            <person name="Martin F."/>
            <person name="Nordberg H.P."/>
            <person name="Cantor M.N."/>
            <person name="Hua S.X."/>
        </authorList>
    </citation>
    <scope>NUCLEOTIDE SEQUENCE [LARGE SCALE GENOMIC DNA]</scope>
    <source>
        <strain evidence="2 3">LaAM-08-1</strain>
    </source>
</reference>
<feature type="region of interest" description="Disordered" evidence="1">
    <location>
        <begin position="33"/>
        <end position="59"/>
    </location>
</feature>
<keyword evidence="3" id="KW-1185">Reference proteome</keyword>
<dbReference type="Proteomes" id="UP000054477">
    <property type="component" value="Unassembled WGS sequence"/>
</dbReference>
<dbReference type="AlphaFoldDB" id="A0A0C9YQF5"/>